<dbReference type="RefSeq" id="WP_192766603.1">
    <property type="nucleotide sequence ID" value="NZ_JADBEB010000001.1"/>
</dbReference>
<keyword evidence="2" id="KW-1185">Reference proteome</keyword>
<name>A0A927M251_9ACTN</name>
<dbReference type="AlphaFoldDB" id="A0A927M251"/>
<sequence length="275" mass="30535">MMPTYAQLQAESWWSREILTPELDWLGDELCRRTKRPRGAFGNKGDNNHVRGAHRSQEWILKSRYATSRTYTVQSGLTAVQQRHIAGVDFTPGSTNQMIAQCKRIYAAMRAGQLEDVREFYGNIDGNKVVDGWDNVRNRVASSDSSHLWHWHLTLDRRHCANKHLMERILAIALGDPEEEDVDDATIDKIATRTKTKVMADTGIQQLLARVQQLTANQASLLDAVGRDPTDERAIVDGVLAGLGTRDMDSVAAALRTAFGDRAAELAAKLGAPAS</sequence>
<protein>
    <submittedName>
        <fullName evidence="1">Uncharacterized protein</fullName>
    </submittedName>
</protein>
<evidence type="ECO:0000313" key="2">
    <source>
        <dbReference type="Proteomes" id="UP000649753"/>
    </source>
</evidence>
<proteinExistence type="predicted"/>
<dbReference type="EMBL" id="JADBEB010000001">
    <property type="protein sequence ID" value="MBE1486609.1"/>
    <property type="molecule type" value="Genomic_DNA"/>
</dbReference>
<gene>
    <name evidence="1" type="ORF">H4W31_002247</name>
</gene>
<organism evidence="1 2">
    <name type="scientific">Plantactinospora soyae</name>
    <dbReference type="NCBI Taxonomy" id="1544732"/>
    <lineage>
        <taxon>Bacteria</taxon>
        <taxon>Bacillati</taxon>
        <taxon>Actinomycetota</taxon>
        <taxon>Actinomycetes</taxon>
        <taxon>Micromonosporales</taxon>
        <taxon>Micromonosporaceae</taxon>
        <taxon>Plantactinospora</taxon>
    </lineage>
</organism>
<accession>A0A927M251</accession>
<dbReference type="Proteomes" id="UP000649753">
    <property type="component" value="Unassembled WGS sequence"/>
</dbReference>
<comment type="caution">
    <text evidence="1">The sequence shown here is derived from an EMBL/GenBank/DDBJ whole genome shotgun (WGS) entry which is preliminary data.</text>
</comment>
<evidence type="ECO:0000313" key="1">
    <source>
        <dbReference type="EMBL" id="MBE1486609.1"/>
    </source>
</evidence>
<reference evidence="1" key="1">
    <citation type="submission" date="2020-10" db="EMBL/GenBank/DDBJ databases">
        <title>Sequencing the genomes of 1000 actinobacteria strains.</title>
        <authorList>
            <person name="Klenk H.-P."/>
        </authorList>
    </citation>
    <scope>NUCLEOTIDE SEQUENCE</scope>
    <source>
        <strain evidence="1">DSM 46832</strain>
    </source>
</reference>